<dbReference type="AlphaFoldDB" id="A0A0F9CMG1"/>
<reference evidence="1" key="1">
    <citation type="journal article" date="2015" name="Nature">
        <title>Complex archaea that bridge the gap between prokaryotes and eukaryotes.</title>
        <authorList>
            <person name="Spang A."/>
            <person name="Saw J.H."/>
            <person name="Jorgensen S.L."/>
            <person name="Zaremba-Niedzwiedzka K."/>
            <person name="Martijn J."/>
            <person name="Lind A.E."/>
            <person name="van Eijk R."/>
            <person name="Schleper C."/>
            <person name="Guy L."/>
            <person name="Ettema T.J."/>
        </authorList>
    </citation>
    <scope>NUCLEOTIDE SEQUENCE</scope>
</reference>
<organism evidence="1">
    <name type="scientific">marine sediment metagenome</name>
    <dbReference type="NCBI Taxonomy" id="412755"/>
    <lineage>
        <taxon>unclassified sequences</taxon>
        <taxon>metagenomes</taxon>
        <taxon>ecological metagenomes</taxon>
    </lineage>
</organism>
<gene>
    <name evidence="1" type="ORF">LCGC14_2648740</name>
</gene>
<accession>A0A0F9CMG1</accession>
<comment type="caution">
    <text evidence="1">The sequence shown here is derived from an EMBL/GenBank/DDBJ whole genome shotgun (WGS) entry which is preliminary data.</text>
</comment>
<evidence type="ECO:0000313" key="1">
    <source>
        <dbReference type="EMBL" id="KKK97841.1"/>
    </source>
</evidence>
<sequence length="69" mass="7967">MIDLLLTVLPRYTTYSDPPAGVSIINAVAKQAGFKSKTVDFNLIFYKEVFEKNQEVWERIDTWMDRVPG</sequence>
<dbReference type="EMBL" id="LAZR01045871">
    <property type="protein sequence ID" value="KKK97841.1"/>
    <property type="molecule type" value="Genomic_DNA"/>
</dbReference>
<name>A0A0F9CMG1_9ZZZZ</name>
<protein>
    <submittedName>
        <fullName evidence="1">Uncharacterized protein</fullName>
    </submittedName>
</protein>
<feature type="non-terminal residue" evidence="1">
    <location>
        <position position="69"/>
    </location>
</feature>
<proteinExistence type="predicted"/>